<feature type="modified residue" description="4-aspartylphosphate" evidence="1">
    <location>
        <position position="60"/>
    </location>
</feature>
<evidence type="ECO:0000259" key="2">
    <source>
        <dbReference type="PROSITE" id="PS50110"/>
    </source>
</evidence>
<name>A0A2A4YEJ9_UNCAE</name>
<sequence length="129" mass="14717">MIAEDDEGDRILMEKSFESLKVLNKRIYTENGEDLLNYLENKGKYQNASEYPLPGIILLDMNMPKVDGREVIARTKSDPKFKTIPIIVMTSSKAEEEIVKTYNLGVNSYIQKPIDVKGLEVIFKALEKC</sequence>
<dbReference type="Gene3D" id="3.40.50.2300">
    <property type="match status" value="1"/>
</dbReference>
<evidence type="ECO:0000313" key="3">
    <source>
        <dbReference type="EMBL" id="PCI92899.1"/>
    </source>
</evidence>
<accession>A0A2A4YEJ9</accession>
<dbReference type="CDD" id="cd17557">
    <property type="entry name" value="REC_Rcp-like"/>
    <property type="match status" value="1"/>
</dbReference>
<evidence type="ECO:0000256" key="1">
    <source>
        <dbReference type="PROSITE-ProRule" id="PRU00169"/>
    </source>
</evidence>
<keyword evidence="1" id="KW-0597">Phosphoprotein</keyword>
<dbReference type="InterPro" id="IPR001789">
    <property type="entry name" value="Sig_transdc_resp-reg_receiver"/>
</dbReference>
<dbReference type="SUPFAM" id="SSF52172">
    <property type="entry name" value="CheY-like"/>
    <property type="match status" value="1"/>
</dbReference>
<dbReference type="PANTHER" id="PTHR44520:SF2">
    <property type="entry name" value="RESPONSE REGULATOR RCP1"/>
    <property type="match status" value="1"/>
</dbReference>
<dbReference type="Pfam" id="PF00072">
    <property type="entry name" value="Response_reg"/>
    <property type="match status" value="1"/>
</dbReference>
<dbReference type="InterPro" id="IPR052893">
    <property type="entry name" value="TCS_response_regulator"/>
</dbReference>
<feature type="domain" description="Response regulatory" evidence="2">
    <location>
        <begin position="1"/>
        <end position="127"/>
    </location>
</feature>
<dbReference type="PROSITE" id="PS50110">
    <property type="entry name" value="RESPONSE_REGULATORY"/>
    <property type="match status" value="1"/>
</dbReference>
<proteinExistence type="predicted"/>
<evidence type="ECO:0000313" key="4">
    <source>
        <dbReference type="Proteomes" id="UP000217838"/>
    </source>
</evidence>
<reference evidence="4" key="1">
    <citation type="submission" date="2017-08" db="EMBL/GenBank/DDBJ databases">
        <title>A dynamic microbial community with high functional redundancy inhabits the cold, oxic subseafloor aquifer.</title>
        <authorList>
            <person name="Tully B.J."/>
            <person name="Wheat C.G."/>
            <person name="Glazer B.T."/>
            <person name="Huber J.A."/>
        </authorList>
    </citation>
    <scope>NUCLEOTIDE SEQUENCE [LARGE SCALE GENOMIC DNA]</scope>
</reference>
<comment type="caution">
    <text evidence="3">The sequence shown here is derived from an EMBL/GenBank/DDBJ whole genome shotgun (WGS) entry which is preliminary data.</text>
</comment>
<dbReference type="PANTHER" id="PTHR44520">
    <property type="entry name" value="RESPONSE REGULATOR RCP1-RELATED"/>
    <property type="match status" value="1"/>
</dbReference>
<dbReference type="Proteomes" id="UP000217838">
    <property type="component" value="Unassembled WGS sequence"/>
</dbReference>
<gene>
    <name evidence="3" type="ORF">COB11_06335</name>
</gene>
<dbReference type="AlphaFoldDB" id="A0A2A4YEJ9"/>
<dbReference type="EMBL" id="NVUU01000080">
    <property type="protein sequence ID" value="PCI92899.1"/>
    <property type="molecule type" value="Genomic_DNA"/>
</dbReference>
<dbReference type="InterPro" id="IPR011006">
    <property type="entry name" value="CheY-like_superfamily"/>
</dbReference>
<protein>
    <submittedName>
        <fullName evidence="3">Two-component system response regulator</fullName>
    </submittedName>
</protein>
<organism evidence="3 4">
    <name type="scientific">Aerophobetes bacterium</name>
    <dbReference type="NCBI Taxonomy" id="2030807"/>
    <lineage>
        <taxon>Bacteria</taxon>
        <taxon>Candidatus Aerophobota</taxon>
    </lineage>
</organism>
<dbReference type="SMART" id="SM00448">
    <property type="entry name" value="REC"/>
    <property type="match status" value="1"/>
</dbReference>
<dbReference type="GO" id="GO:0000160">
    <property type="term" value="P:phosphorelay signal transduction system"/>
    <property type="evidence" value="ECO:0007669"/>
    <property type="project" value="InterPro"/>
</dbReference>